<sequence>MHVALRVATSSFRLRYVSTKTSTRINLPNTTKMRTRSASKTRPGNAKQPKRKHEDPEDPVLDDKVTEAPTRRKAPRKTLSSADEKASKKSSISKKDDGDTAIPEVKMETKGEHQLDYLSAQKLSDKKFAAWSQHAHSSPYPNFLHPTPEECQVAYDILEKLHGDVIREVFADPDAPAQEYPYVMDALVVAALSQATSWTNAKRAMKNMKAIYGSTFNYDAIVEGGMAKLVDALRPGGMQNRKSKILMQLLNDVKERHGKWDLQFLFNASDEEVVKEVVSYWGLGPKCAFCLMSICLNRDAFAVDTHIYRIAGLWGWRPREASREMTQAHLDAQIPNELKFGLHYQLIVHGQKCPVCRGNGDSKGTCEYRSLRNERKAVNGASCSKE</sequence>
<gene>
    <name evidence="3" type="ORF">B0J13DRAFT_554795</name>
</gene>
<dbReference type="Pfam" id="PF00730">
    <property type="entry name" value="HhH-GPD"/>
    <property type="match status" value="1"/>
</dbReference>
<dbReference type="GO" id="GO:0000702">
    <property type="term" value="F:oxidized base lesion DNA N-glycosylase activity"/>
    <property type="evidence" value="ECO:0007669"/>
    <property type="project" value="UniProtKB-ARBA"/>
</dbReference>
<dbReference type="InterPro" id="IPR003265">
    <property type="entry name" value="HhH-GPD_domain"/>
</dbReference>
<dbReference type="Gene3D" id="1.10.340.30">
    <property type="entry name" value="Hypothetical protein, domain 2"/>
    <property type="match status" value="1"/>
</dbReference>
<dbReference type="Proteomes" id="UP000717696">
    <property type="component" value="Unassembled WGS sequence"/>
</dbReference>
<dbReference type="PANTHER" id="PTHR47203:SF1">
    <property type="entry name" value="HYPOTHETICAL BASE EXCISION DNA REPAIR PROTEIN (EUROFUNG)"/>
    <property type="match status" value="1"/>
</dbReference>
<feature type="region of interest" description="Disordered" evidence="1">
    <location>
        <begin position="23"/>
        <end position="108"/>
    </location>
</feature>
<evidence type="ECO:0000259" key="2">
    <source>
        <dbReference type="SMART" id="SM00478"/>
    </source>
</evidence>
<dbReference type="EMBL" id="JAGMUU010000010">
    <property type="protein sequence ID" value="KAH7144192.1"/>
    <property type="molecule type" value="Genomic_DNA"/>
</dbReference>
<evidence type="ECO:0000313" key="3">
    <source>
        <dbReference type="EMBL" id="KAH7144192.1"/>
    </source>
</evidence>
<dbReference type="InterPro" id="IPR023170">
    <property type="entry name" value="HhH_base_excis_C"/>
</dbReference>
<feature type="compositionally biased region" description="Basic and acidic residues" evidence="1">
    <location>
        <begin position="82"/>
        <end position="98"/>
    </location>
</feature>
<proteinExistence type="predicted"/>
<dbReference type="InterPro" id="IPR011257">
    <property type="entry name" value="DNA_glycosylase"/>
</dbReference>
<feature type="compositionally biased region" description="Polar residues" evidence="1">
    <location>
        <begin position="23"/>
        <end position="32"/>
    </location>
</feature>
<dbReference type="SUPFAM" id="SSF48150">
    <property type="entry name" value="DNA-glycosylase"/>
    <property type="match status" value="1"/>
</dbReference>
<dbReference type="SMART" id="SM00478">
    <property type="entry name" value="ENDO3c"/>
    <property type="match status" value="1"/>
</dbReference>
<evidence type="ECO:0000313" key="4">
    <source>
        <dbReference type="Proteomes" id="UP000717696"/>
    </source>
</evidence>
<dbReference type="PANTHER" id="PTHR47203">
    <property type="match status" value="1"/>
</dbReference>
<dbReference type="OrthoDB" id="5607at2759"/>
<reference evidence="3" key="1">
    <citation type="journal article" date="2021" name="Nat. Commun.">
        <title>Genetic determinants of endophytism in the Arabidopsis root mycobiome.</title>
        <authorList>
            <person name="Mesny F."/>
            <person name="Miyauchi S."/>
            <person name="Thiergart T."/>
            <person name="Pickel B."/>
            <person name="Atanasova L."/>
            <person name="Karlsson M."/>
            <person name="Huettel B."/>
            <person name="Barry K.W."/>
            <person name="Haridas S."/>
            <person name="Chen C."/>
            <person name="Bauer D."/>
            <person name="Andreopoulos W."/>
            <person name="Pangilinan J."/>
            <person name="LaButti K."/>
            <person name="Riley R."/>
            <person name="Lipzen A."/>
            <person name="Clum A."/>
            <person name="Drula E."/>
            <person name="Henrissat B."/>
            <person name="Kohler A."/>
            <person name="Grigoriev I.V."/>
            <person name="Martin F.M."/>
            <person name="Hacquard S."/>
        </authorList>
    </citation>
    <scope>NUCLEOTIDE SEQUENCE</scope>
    <source>
        <strain evidence="3">MPI-CAGE-AT-0021</strain>
    </source>
</reference>
<feature type="domain" description="HhH-GPD" evidence="2">
    <location>
        <begin position="192"/>
        <end position="352"/>
    </location>
</feature>
<evidence type="ECO:0000256" key="1">
    <source>
        <dbReference type="SAM" id="MobiDB-lite"/>
    </source>
</evidence>
<accession>A0A9P9EUH7</accession>
<dbReference type="CDD" id="cd00056">
    <property type="entry name" value="ENDO3c"/>
    <property type="match status" value="1"/>
</dbReference>
<organism evidence="3 4">
    <name type="scientific">Dactylonectria estremocensis</name>
    <dbReference type="NCBI Taxonomy" id="1079267"/>
    <lineage>
        <taxon>Eukaryota</taxon>
        <taxon>Fungi</taxon>
        <taxon>Dikarya</taxon>
        <taxon>Ascomycota</taxon>
        <taxon>Pezizomycotina</taxon>
        <taxon>Sordariomycetes</taxon>
        <taxon>Hypocreomycetidae</taxon>
        <taxon>Hypocreales</taxon>
        <taxon>Nectriaceae</taxon>
        <taxon>Dactylonectria</taxon>
    </lineage>
</organism>
<dbReference type="GO" id="GO:0006285">
    <property type="term" value="P:base-excision repair, AP site formation"/>
    <property type="evidence" value="ECO:0007669"/>
    <property type="project" value="UniProtKB-ARBA"/>
</dbReference>
<dbReference type="Gene3D" id="1.10.1670.10">
    <property type="entry name" value="Helix-hairpin-Helix base-excision DNA repair enzymes (C-terminal)"/>
    <property type="match status" value="1"/>
</dbReference>
<keyword evidence="4" id="KW-1185">Reference proteome</keyword>
<dbReference type="AlphaFoldDB" id="A0A9P9EUH7"/>
<protein>
    <submittedName>
        <fullName evidence="3">Base excision DNA repair protein</fullName>
    </submittedName>
</protein>
<feature type="compositionally biased region" description="Basic and acidic residues" evidence="1">
    <location>
        <begin position="61"/>
        <end position="70"/>
    </location>
</feature>
<comment type="caution">
    <text evidence="3">The sequence shown here is derived from an EMBL/GenBank/DDBJ whole genome shotgun (WGS) entry which is preliminary data.</text>
</comment>
<name>A0A9P9EUH7_9HYPO</name>